<keyword evidence="3" id="KW-1185">Reference proteome</keyword>
<dbReference type="Proteomes" id="UP000639973">
    <property type="component" value="Unassembled WGS sequence"/>
</dbReference>
<feature type="signal peptide" evidence="1">
    <location>
        <begin position="1"/>
        <end position="18"/>
    </location>
</feature>
<dbReference type="EMBL" id="BMOL01000003">
    <property type="protein sequence ID" value="GGL74026.1"/>
    <property type="molecule type" value="Genomic_DNA"/>
</dbReference>
<gene>
    <name evidence="2" type="ORF">GCM10010840_10150</name>
</gene>
<reference evidence="3" key="1">
    <citation type="journal article" date="2019" name="Int. J. Syst. Evol. Microbiol.">
        <title>The Global Catalogue of Microorganisms (GCM) 10K type strain sequencing project: providing services to taxonomists for standard genome sequencing and annotation.</title>
        <authorList>
            <consortium name="The Broad Institute Genomics Platform"/>
            <consortium name="The Broad Institute Genome Sequencing Center for Infectious Disease"/>
            <person name="Wu L."/>
            <person name="Ma J."/>
        </authorList>
    </citation>
    <scope>NUCLEOTIDE SEQUENCE [LARGE SCALE GENOMIC DNA]</scope>
    <source>
        <strain evidence="3">JCM 15442</strain>
    </source>
</reference>
<evidence type="ECO:0000256" key="1">
    <source>
        <dbReference type="SAM" id="SignalP"/>
    </source>
</evidence>
<sequence length="361" mass="38373">MRRLFCLVGLALLASAGAQDLKKCGGVAGPPTWVRSGVYSGTLGPKAVTLALDRQNADANRYFYVGRAGDLRLTAFHSGETLILQEEVRKSLASASVVTGCFTLTRVDGVLRGSWKAPGAASPLKVSLEPLNVAQLPLKLPSSPGLLKLRRSDPLAFVKLNRAWAVALDTQSVREPLSGLTYPRVPGAGAALRAALQDRLLLNAVDALECVSSLPEDMLGEGYTLNATVTLLTPRLLSLREDVYYFCGGAHPDNFSVGLILDRMTGQPVPLAALWPSLTPSRLKTLYLAASAADPVSECDDVLRDMEGSYAVSLGSGGLTLTPDGLPHVYSACAESVTVPYGQLRRGANTASRYFADLYPK</sequence>
<feature type="chain" id="PRO_5045039840" evidence="1">
    <location>
        <begin position="19"/>
        <end position="361"/>
    </location>
</feature>
<accession>A0ABQ2G4E0</accession>
<name>A0ABQ2G4E0_9DEIO</name>
<evidence type="ECO:0000313" key="3">
    <source>
        <dbReference type="Proteomes" id="UP000639973"/>
    </source>
</evidence>
<comment type="caution">
    <text evidence="2">The sequence shown here is derived from an EMBL/GenBank/DDBJ whole genome shotgun (WGS) entry which is preliminary data.</text>
</comment>
<proteinExistence type="predicted"/>
<dbReference type="RefSeq" id="WP_229723332.1">
    <property type="nucleotide sequence ID" value="NZ_BMOL01000003.1"/>
</dbReference>
<evidence type="ECO:0000313" key="2">
    <source>
        <dbReference type="EMBL" id="GGL74026.1"/>
    </source>
</evidence>
<organism evidence="2 3">
    <name type="scientific">Deinococcus aerolatus</name>
    <dbReference type="NCBI Taxonomy" id="522487"/>
    <lineage>
        <taxon>Bacteria</taxon>
        <taxon>Thermotogati</taxon>
        <taxon>Deinococcota</taxon>
        <taxon>Deinococci</taxon>
        <taxon>Deinococcales</taxon>
        <taxon>Deinococcaceae</taxon>
        <taxon>Deinococcus</taxon>
    </lineage>
</organism>
<keyword evidence="1" id="KW-0732">Signal</keyword>
<protein>
    <submittedName>
        <fullName evidence="2">Uncharacterized protein</fullName>
    </submittedName>
</protein>